<dbReference type="Proteomes" id="UP000744676">
    <property type="component" value="Unassembled WGS sequence"/>
</dbReference>
<keyword evidence="2" id="KW-1185">Reference proteome</keyword>
<dbReference type="EMBL" id="QVQA01000009">
    <property type="protein sequence ID" value="KAF5101803.1"/>
    <property type="molecule type" value="Genomic_DNA"/>
</dbReference>
<evidence type="ECO:0000313" key="1">
    <source>
        <dbReference type="EMBL" id="KAF5101803.1"/>
    </source>
</evidence>
<sequence>MINETAASVEKESGRKVVNLGQGFFSYSPPQFAIEAAKKALDVAGLNQYAPTRGLPALRKAIADNYSPFFGRELDPETEVVVTAGANEGMFSAFTGFLNQGDEVIVFEPFFDQYISNIQLSGGVVRYVPLHPPKDDSVRTHSASEWTIDFDQLAATITERTKMIVINSPQNPTGKVFNENELRKIGDLAIKHNIIILSDEVYDRLHYSSFTRMATLSPELARLTLTVGSAGKTFAATGWRVGWLIGDKDMIKYVAAAHTRICFTVNTPLQSAVASAFNQASTNGYYEEQIASFQNKYNIFVKVFEELGLPYTIPEGGYFLMVNLAKVKLPENYDFPASVTEGRARDFKLAYFLIKEFGVVAIPPTEFYTRENEHIAENYLRFAVCKDDHLLVEAVERLRSLKKYIVEN</sequence>
<reference evidence="1 2" key="1">
    <citation type="journal article" date="2020" name="Front. Microbiol.">
        <title>Phenotypic and Genetic Characterization of the Cheese Ripening Yeast Geotrichum candidum.</title>
        <authorList>
            <person name="Perkins V."/>
            <person name="Vignola S."/>
            <person name="Lessard M.H."/>
            <person name="Plante P.L."/>
            <person name="Corbeil J."/>
            <person name="Dugat-Bony E."/>
            <person name="Frenette M."/>
            <person name="Labrie S."/>
        </authorList>
    </citation>
    <scope>NUCLEOTIDE SEQUENCE [LARGE SCALE GENOMIC DNA]</scope>
    <source>
        <strain evidence="1 2">LMA-1147</strain>
    </source>
</reference>
<protein>
    <submittedName>
        <fullName evidence="1">Uncharacterized protein</fullName>
    </submittedName>
</protein>
<gene>
    <name evidence="1" type="ORF">D0Z00_000665</name>
</gene>
<evidence type="ECO:0000313" key="2">
    <source>
        <dbReference type="Proteomes" id="UP000744676"/>
    </source>
</evidence>
<proteinExistence type="predicted"/>
<comment type="caution">
    <text evidence="1">The sequence shown here is derived from an EMBL/GenBank/DDBJ whole genome shotgun (WGS) entry which is preliminary data.</text>
</comment>
<name>A0ACB6V956_9ASCO</name>
<accession>A0ACB6V956</accession>
<organism evidence="1 2">
    <name type="scientific">Geotrichum galactomycetum</name>
    <dbReference type="NCBI Taxonomy" id="27317"/>
    <lineage>
        <taxon>Eukaryota</taxon>
        <taxon>Fungi</taxon>
        <taxon>Dikarya</taxon>
        <taxon>Ascomycota</taxon>
        <taxon>Saccharomycotina</taxon>
        <taxon>Dipodascomycetes</taxon>
        <taxon>Dipodascales</taxon>
        <taxon>Dipodascaceae</taxon>
        <taxon>Geotrichum</taxon>
    </lineage>
</organism>